<dbReference type="SMART" id="SM00671">
    <property type="entry name" value="SEL1"/>
    <property type="match status" value="10"/>
</dbReference>
<evidence type="ECO:0000313" key="4">
    <source>
        <dbReference type="Proteomes" id="UP000192247"/>
    </source>
</evidence>
<proteinExistence type="inferred from homology"/>
<dbReference type="SUPFAM" id="SSF81901">
    <property type="entry name" value="HCP-like"/>
    <property type="match status" value="3"/>
</dbReference>
<organism evidence="3 4">
    <name type="scientific">Tropilaelaps mercedesae</name>
    <dbReference type="NCBI Taxonomy" id="418985"/>
    <lineage>
        <taxon>Eukaryota</taxon>
        <taxon>Metazoa</taxon>
        <taxon>Ecdysozoa</taxon>
        <taxon>Arthropoda</taxon>
        <taxon>Chelicerata</taxon>
        <taxon>Arachnida</taxon>
        <taxon>Acari</taxon>
        <taxon>Parasitiformes</taxon>
        <taxon>Mesostigmata</taxon>
        <taxon>Gamasina</taxon>
        <taxon>Dermanyssoidea</taxon>
        <taxon>Laelapidae</taxon>
        <taxon>Tropilaelaps</taxon>
    </lineage>
</organism>
<dbReference type="AlphaFoldDB" id="A0A1V9XQF3"/>
<dbReference type="GO" id="GO:0036503">
    <property type="term" value="P:ERAD pathway"/>
    <property type="evidence" value="ECO:0007669"/>
    <property type="project" value="TreeGrafter"/>
</dbReference>
<dbReference type="PANTHER" id="PTHR11102:SF147">
    <property type="entry name" value="SEL1L ADAPTOR SUBUNIT OF ERAD E3 UBIQUITIN LIGASE"/>
    <property type="match status" value="1"/>
</dbReference>
<evidence type="ECO:0000256" key="1">
    <source>
        <dbReference type="ARBA" id="ARBA00038101"/>
    </source>
</evidence>
<gene>
    <name evidence="3" type="ORF">BIW11_08237</name>
</gene>
<sequence>MANTARQSNTIWHSLVATLLVAYVTTSFVKGIRHTPSLIKSRKPYGRKLYAGTFTLEEARIKALRKQNLNFALRQLFVHPQSVAALHTLRQLADEGDSEGHFYLGFMYSFGLGGLEQSHARAFLHYSFAAIGDNAKAQMALAYRYFTGRGVAKNCETALDLYRRVAALVEKERVRLSKPALPPEKIRLTDEFDDPSNPKSNHLDRDLLQYYQFLADKGDVKAQVGLGQLLFQGGRNVPPDHMRAFRYLTRATGAGDSNAMALLGKMYFEGSQAVAQSNETALKYFSMAAEKGNAFGQTGLAKMYRLGSGVPVDYAQALRLLKMAADQGFIEAHVELGNMFYFGLGVEKNYPIAFKYFQQALMQGHTSAFYYLGLMNGQGTGVVRNCRNAVDLLKEVAERGSWSSQLSDAYQAHADGRKSEAVVRYMFLAEIGSEVAQSNAAHVLFYSKPNLFSDNVSLALALRFWQMAASQGSASARLKLGDAYFYGLGMKVDHGLAVQYYRDAGEDHFRPSAQALFNLGVMHEYGQGVAQDLHLARRYYHLAATVSEDAQVPVHLALFKMYVLERLRNLLNLRWIESGVLSILGEDWDLYMMIALAVVIVTLAIVRHFLPRL</sequence>
<keyword evidence="2" id="KW-0472">Membrane</keyword>
<name>A0A1V9XQF3_9ACAR</name>
<feature type="transmembrane region" description="Helical" evidence="2">
    <location>
        <begin position="590"/>
        <end position="610"/>
    </location>
</feature>
<dbReference type="EMBL" id="MNPL01005921">
    <property type="protein sequence ID" value="OQR75724.1"/>
    <property type="molecule type" value="Genomic_DNA"/>
</dbReference>
<keyword evidence="2" id="KW-1133">Transmembrane helix</keyword>
<comment type="caution">
    <text evidence="3">The sequence shown here is derived from an EMBL/GenBank/DDBJ whole genome shotgun (WGS) entry which is preliminary data.</text>
</comment>
<evidence type="ECO:0000313" key="3">
    <source>
        <dbReference type="EMBL" id="OQR75724.1"/>
    </source>
</evidence>
<dbReference type="GO" id="GO:0005789">
    <property type="term" value="C:endoplasmic reticulum membrane"/>
    <property type="evidence" value="ECO:0007669"/>
    <property type="project" value="TreeGrafter"/>
</dbReference>
<dbReference type="PANTHER" id="PTHR11102">
    <property type="entry name" value="SEL-1-LIKE PROTEIN"/>
    <property type="match status" value="1"/>
</dbReference>
<keyword evidence="2" id="KW-0812">Transmembrane</keyword>
<dbReference type="Gene3D" id="1.25.40.10">
    <property type="entry name" value="Tetratricopeptide repeat domain"/>
    <property type="match status" value="2"/>
</dbReference>
<reference evidence="3 4" key="1">
    <citation type="journal article" date="2017" name="Gigascience">
        <title>Draft genome of the honey bee ectoparasitic mite, Tropilaelaps mercedesae, is shaped by the parasitic life history.</title>
        <authorList>
            <person name="Dong X."/>
            <person name="Armstrong S.D."/>
            <person name="Xia D."/>
            <person name="Makepeace B.L."/>
            <person name="Darby A.C."/>
            <person name="Kadowaki T."/>
        </authorList>
    </citation>
    <scope>NUCLEOTIDE SEQUENCE [LARGE SCALE GENOMIC DNA]</scope>
    <source>
        <strain evidence="3">Wuxi-XJTLU</strain>
    </source>
</reference>
<dbReference type="InterPro" id="IPR011990">
    <property type="entry name" value="TPR-like_helical_dom_sf"/>
</dbReference>
<dbReference type="STRING" id="418985.A0A1V9XQF3"/>
<accession>A0A1V9XQF3</accession>
<dbReference type="InterPro" id="IPR006597">
    <property type="entry name" value="Sel1-like"/>
</dbReference>
<dbReference type="InParanoid" id="A0A1V9XQF3"/>
<dbReference type="Pfam" id="PF08238">
    <property type="entry name" value="Sel1"/>
    <property type="match status" value="10"/>
</dbReference>
<keyword evidence="4" id="KW-1185">Reference proteome</keyword>
<comment type="similarity">
    <text evidence="1">Belongs to the sel-1 family.</text>
</comment>
<dbReference type="Proteomes" id="UP000192247">
    <property type="component" value="Unassembled WGS sequence"/>
</dbReference>
<dbReference type="InterPro" id="IPR050767">
    <property type="entry name" value="Sel1_AlgK"/>
</dbReference>
<protein>
    <submittedName>
        <fullName evidence="3">Protein sel-11-like</fullName>
    </submittedName>
</protein>
<evidence type="ECO:0000256" key="2">
    <source>
        <dbReference type="SAM" id="Phobius"/>
    </source>
</evidence>
<dbReference type="OrthoDB" id="27934at2759"/>